<gene>
    <name evidence="4" type="ORF">NP590_16760</name>
</gene>
<feature type="coiled-coil region" evidence="1">
    <location>
        <begin position="31"/>
        <end position="72"/>
    </location>
</feature>
<feature type="compositionally biased region" description="Low complexity" evidence="2">
    <location>
        <begin position="214"/>
        <end position="223"/>
    </location>
</feature>
<keyword evidence="3" id="KW-0732">Signal</keyword>
<evidence type="ECO:0000313" key="5">
    <source>
        <dbReference type="Proteomes" id="UP001524499"/>
    </source>
</evidence>
<comment type="caution">
    <text evidence="4">The sequence shown here is derived from an EMBL/GenBank/DDBJ whole genome shotgun (WGS) entry which is preliminary data.</text>
</comment>
<reference evidence="4 5" key="1">
    <citation type="submission" date="2022-07" db="EMBL/GenBank/DDBJ databases">
        <title>Methylomonas rivi sp. nov., Methylomonas rosea sp. nov., Methylomonas aureus sp. nov. and Methylomonas subterranea sp. nov., four novel methanotrophs isolated from a freshwater creek and the deep terrestrial subsurface.</title>
        <authorList>
            <person name="Abin C."/>
            <person name="Sankaranarayanan K."/>
            <person name="Garner C."/>
            <person name="Sindelar R."/>
            <person name="Kotary K."/>
            <person name="Garner R."/>
            <person name="Barclay S."/>
            <person name="Lawson P."/>
            <person name="Krumholz L."/>
        </authorList>
    </citation>
    <scope>NUCLEOTIDE SEQUENCE [LARGE SCALE GENOMIC DNA]</scope>
    <source>
        <strain evidence="4 5">SURF-2</strain>
    </source>
</reference>
<dbReference type="RefSeq" id="WP_256603794.1">
    <property type="nucleotide sequence ID" value="NZ_JANIBJ010000037.1"/>
</dbReference>
<sequence>MNSVRVVLLLMLLSQQVAQAVPKTNDGNAAIVKAQGMIRQLTQEKAALQAEKQQWQAEKADLEARVQTLDASAARLPALQSQLEHYKNALESVRGGLESQLDQERQSRRALLEKHNTVVGKAKAIHADNLLLVKAVQEREQWMQTCGEQVQKLRQLNLEIVRSYRDKGFLAQLAELEPFTGIGQVDTEVAVEDYVYKLKQLQVTPFEINEAEPEAVPAESPLPQDEAQP</sequence>
<accession>A0ABT1TJX1</accession>
<organism evidence="4 5">
    <name type="scientific">Methylomonas subterranea</name>
    <dbReference type="NCBI Taxonomy" id="2952225"/>
    <lineage>
        <taxon>Bacteria</taxon>
        <taxon>Pseudomonadati</taxon>
        <taxon>Pseudomonadota</taxon>
        <taxon>Gammaproteobacteria</taxon>
        <taxon>Methylococcales</taxon>
        <taxon>Methylococcaceae</taxon>
        <taxon>Methylomonas</taxon>
    </lineage>
</organism>
<evidence type="ECO:0000256" key="2">
    <source>
        <dbReference type="SAM" id="MobiDB-lite"/>
    </source>
</evidence>
<dbReference type="SUPFAM" id="SSF90257">
    <property type="entry name" value="Myosin rod fragments"/>
    <property type="match status" value="1"/>
</dbReference>
<dbReference type="Proteomes" id="UP001524499">
    <property type="component" value="Unassembled WGS sequence"/>
</dbReference>
<keyword evidence="1" id="KW-0175">Coiled coil</keyword>
<proteinExistence type="predicted"/>
<feature type="chain" id="PRO_5046820846" evidence="3">
    <location>
        <begin position="21"/>
        <end position="229"/>
    </location>
</feature>
<dbReference type="EMBL" id="JANIBJ010000037">
    <property type="protein sequence ID" value="MCQ8105763.1"/>
    <property type="molecule type" value="Genomic_DNA"/>
</dbReference>
<feature type="signal peptide" evidence="3">
    <location>
        <begin position="1"/>
        <end position="20"/>
    </location>
</feature>
<evidence type="ECO:0000256" key="1">
    <source>
        <dbReference type="SAM" id="Coils"/>
    </source>
</evidence>
<evidence type="ECO:0000256" key="3">
    <source>
        <dbReference type="SAM" id="SignalP"/>
    </source>
</evidence>
<keyword evidence="5" id="KW-1185">Reference proteome</keyword>
<evidence type="ECO:0000313" key="4">
    <source>
        <dbReference type="EMBL" id="MCQ8105763.1"/>
    </source>
</evidence>
<feature type="region of interest" description="Disordered" evidence="2">
    <location>
        <begin position="210"/>
        <end position="229"/>
    </location>
</feature>
<name>A0ABT1TJX1_9GAMM</name>
<protein>
    <submittedName>
        <fullName evidence="4">DUF3450 domain-containing protein</fullName>
    </submittedName>
</protein>